<organism evidence="2 3">
    <name type="scientific">candidate division WOR-3 bacterium</name>
    <dbReference type="NCBI Taxonomy" id="2052148"/>
    <lineage>
        <taxon>Bacteria</taxon>
        <taxon>Bacteria division WOR-3</taxon>
    </lineage>
</organism>
<sequence>MKKLLMMIFILLMCISAAGQYGDAFIFGERILSMTQKSIDTKDRDIVLKSVAFLYAQTKREDEGVAALRMIKNESEFIPAVMTFARILSDKSNFKKAVEVTALLKNEYRVEMLIDISESMINSGRVNECRDVLNTAEREILESFDPYRRTKFYSLLSSNHHRIKNIPKALELISKALWTAQSIKDSDKKAFALKDVSLAYLSMNNRIISMFVENQINSAKNPMTLMEISLHYIEAGEKEGAKKFLNTAKKRAEKEKNMKLKAKMLYEAAYIYAKLGMTKSSEECAQISLSSAKMIQSRSDRINAIITANNIFQKDDVYASALQEIPLISDYSERVSMMIDISSGYMSMGMKEKSFFLLKVILGELKKNKQLLNMENVLERVSDIYIDYGSSRECMDFISFVKRDFSEYPLIISKMYYANGNCSDAVKYSDKSKDWKKRSIQKIKITELAFNSFDKGLSQDMLEIMLKEISNSNDALYKSIFLSEVALLCVKYEIPLEKRTLSLLEKI</sequence>
<dbReference type="InterPro" id="IPR011990">
    <property type="entry name" value="TPR-like_helical_dom_sf"/>
</dbReference>
<proteinExistence type="predicted"/>
<protein>
    <recommendedName>
        <fullName evidence="4">Tetratricopeptide repeat protein</fullName>
    </recommendedName>
</protein>
<evidence type="ECO:0008006" key="4">
    <source>
        <dbReference type="Google" id="ProtNLM"/>
    </source>
</evidence>
<gene>
    <name evidence="2" type="ORF">DCW38_03945</name>
</gene>
<dbReference type="EMBL" id="DMZY01000117">
    <property type="protein sequence ID" value="HAV92314.1"/>
    <property type="molecule type" value="Genomic_DNA"/>
</dbReference>
<accession>A0A350H9U8</accession>
<reference evidence="2 3" key="1">
    <citation type="journal article" date="2018" name="Nat. Biotechnol.">
        <title>A standardized bacterial taxonomy based on genome phylogeny substantially revises the tree of life.</title>
        <authorList>
            <person name="Parks D.H."/>
            <person name="Chuvochina M."/>
            <person name="Waite D.W."/>
            <person name="Rinke C."/>
            <person name="Skarshewski A."/>
            <person name="Chaumeil P.A."/>
            <person name="Hugenholtz P."/>
        </authorList>
    </citation>
    <scope>NUCLEOTIDE SEQUENCE [LARGE SCALE GENOMIC DNA]</scope>
    <source>
        <strain evidence="2">UBA9956</strain>
    </source>
</reference>
<dbReference type="Gene3D" id="1.25.40.10">
    <property type="entry name" value="Tetratricopeptide repeat domain"/>
    <property type="match status" value="2"/>
</dbReference>
<feature type="chain" id="PRO_5016972584" description="Tetratricopeptide repeat protein" evidence="1">
    <location>
        <begin position="20"/>
        <end position="507"/>
    </location>
</feature>
<dbReference type="Proteomes" id="UP000264062">
    <property type="component" value="Unassembled WGS sequence"/>
</dbReference>
<evidence type="ECO:0000313" key="2">
    <source>
        <dbReference type="EMBL" id="HAV92314.1"/>
    </source>
</evidence>
<comment type="caution">
    <text evidence="2">The sequence shown here is derived from an EMBL/GenBank/DDBJ whole genome shotgun (WGS) entry which is preliminary data.</text>
</comment>
<dbReference type="AlphaFoldDB" id="A0A350H9U8"/>
<feature type="signal peptide" evidence="1">
    <location>
        <begin position="1"/>
        <end position="19"/>
    </location>
</feature>
<name>A0A350H9U8_UNCW3</name>
<evidence type="ECO:0000313" key="3">
    <source>
        <dbReference type="Proteomes" id="UP000264062"/>
    </source>
</evidence>
<keyword evidence="1" id="KW-0732">Signal</keyword>
<dbReference type="SUPFAM" id="SSF48452">
    <property type="entry name" value="TPR-like"/>
    <property type="match status" value="1"/>
</dbReference>
<evidence type="ECO:0000256" key="1">
    <source>
        <dbReference type="SAM" id="SignalP"/>
    </source>
</evidence>